<sequence length="239" mass="27055">MTDSIALDELTCELKNQVASRVPDANLDLCLTCGACTGGCPASGQYDMDPRKFLRMLLLGMDEEIVKNPWAWVCTMCGRCVTACPMKINIPKFIFNVRAAWPREKRPKGIRGSCDQHIRSGNAMGVPKEDFVFTIEDVAEEIKEEQPDFKGLNITADRPGAHMVLNQNSREPVTEPDEMSPLWKVLHLTGVDWTYPTVMWGGENYCMFLADDEGWRYIMEEFAHHIEHNIKAKVVVNTE</sequence>
<dbReference type="GO" id="GO:0046872">
    <property type="term" value="F:metal ion binding"/>
    <property type="evidence" value="ECO:0007669"/>
    <property type="project" value="UniProtKB-KW"/>
</dbReference>
<reference evidence="8 9" key="1">
    <citation type="submission" date="2017-04" db="EMBL/GenBank/DDBJ databases">
        <authorList>
            <person name="Afonso C.L."/>
            <person name="Miller P.J."/>
            <person name="Scott M.A."/>
            <person name="Spackman E."/>
            <person name="Goraichik I."/>
            <person name="Dimitrov K.M."/>
            <person name="Suarez D.L."/>
            <person name="Swayne D.E."/>
        </authorList>
    </citation>
    <scope>NUCLEOTIDE SEQUENCE [LARGE SCALE GENOMIC DNA]</scope>
    <source>
        <strain evidence="8 9">DSM 3385</strain>
    </source>
</reference>
<organism evidence="8 9">
    <name type="scientific">Desulfocicer vacuolatum DSM 3385</name>
    <dbReference type="NCBI Taxonomy" id="1121400"/>
    <lineage>
        <taxon>Bacteria</taxon>
        <taxon>Pseudomonadati</taxon>
        <taxon>Thermodesulfobacteriota</taxon>
        <taxon>Desulfobacteria</taxon>
        <taxon>Desulfobacterales</taxon>
        <taxon>Desulfobacteraceae</taxon>
        <taxon>Desulfocicer</taxon>
    </lineage>
</organism>
<keyword evidence="4" id="KW-0249">Electron transport</keyword>
<dbReference type="EMBL" id="FWXY01000007">
    <property type="protein sequence ID" value="SMC69171.1"/>
    <property type="molecule type" value="Genomic_DNA"/>
</dbReference>
<dbReference type="Pfam" id="PF13183">
    <property type="entry name" value="Fer4_8"/>
    <property type="match status" value="1"/>
</dbReference>
<evidence type="ECO:0000256" key="6">
    <source>
        <dbReference type="ARBA" id="ARBA00023014"/>
    </source>
</evidence>
<keyword evidence="5" id="KW-0408">Iron</keyword>
<dbReference type="PROSITE" id="PS00198">
    <property type="entry name" value="4FE4S_FER_1"/>
    <property type="match status" value="1"/>
</dbReference>
<proteinExistence type="predicted"/>
<evidence type="ECO:0000313" key="9">
    <source>
        <dbReference type="Proteomes" id="UP000192418"/>
    </source>
</evidence>
<gene>
    <name evidence="8" type="ORF">SAMN02746065_10799</name>
</gene>
<accession>A0A1W2B8R9</accession>
<dbReference type="AlphaFoldDB" id="A0A1W2B8R9"/>
<dbReference type="PANTHER" id="PTHR43551">
    <property type="entry name" value="FUMARATE REDUCTASE IRON-SULFUR SUBUNIT"/>
    <property type="match status" value="1"/>
</dbReference>
<dbReference type="SUPFAM" id="SSF46548">
    <property type="entry name" value="alpha-helical ferredoxin"/>
    <property type="match status" value="1"/>
</dbReference>
<dbReference type="STRING" id="1121400.SAMN02746065_10799"/>
<feature type="domain" description="4Fe-4S ferredoxin-type" evidence="7">
    <location>
        <begin position="21"/>
        <end position="51"/>
    </location>
</feature>
<keyword evidence="9" id="KW-1185">Reference proteome</keyword>
<evidence type="ECO:0000256" key="4">
    <source>
        <dbReference type="ARBA" id="ARBA00022982"/>
    </source>
</evidence>
<evidence type="ECO:0000313" key="8">
    <source>
        <dbReference type="EMBL" id="SMC69171.1"/>
    </source>
</evidence>
<name>A0A1W2B8R9_9BACT</name>
<keyword evidence="3" id="KW-0479">Metal-binding</keyword>
<evidence type="ECO:0000256" key="5">
    <source>
        <dbReference type="ARBA" id="ARBA00023004"/>
    </source>
</evidence>
<keyword evidence="1" id="KW-0813">Transport</keyword>
<dbReference type="PROSITE" id="PS51379">
    <property type="entry name" value="4FE4S_FER_2"/>
    <property type="match status" value="2"/>
</dbReference>
<dbReference type="Gene3D" id="1.10.1060.10">
    <property type="entry name" value="Alpha-helical ferredoxin"/>
    <property type="match status" value="1"/>
</dbReference>
<dbReference type="GO" id="GO:0051539">
    <property type="term" value="F:4 iron, 4 sulfur cluster binding"/>
    <property type="evidence" value="ECO:0007669"/>
    <property type="project" value="UniProtKB-KW"/>
</dbReference>
<evidence type="ECO:0000256" key="1">
    <source>
        <dbReference type="ARBA" id="ARBA00022448"/>
    </source>
</evidence>
<evidence type="ECO:0000256" key="2">
    <source>
        <dbReference type="ARBA" id="ARBA00022485"/>
    </source>
</evidence>
<dbReference type="InterPro" id="IPR017896">
    <property type="entry name" value="4Fe4S_Fe-S-bd"/>
</dbReference>
<protein>
    <submittedName>
        <fullName evidence="8">4Fe-4S dicluster domain-containing protein</fullName>
    </submittedName>
</protein>
<keyword evidence="2" id="KW-0004">4Fe-4S</keyword>
<dbReference type="PANTHER" id="PTHR43551:SF1">
    <property type="entry name" value="HETERODISULFIDE REDUCTASE"/>
    <property type="match status" value="1"/>
</dbReference>
<dbReference type="InterPro" id="IPR009051">
    <property type="entry name" value="Helical_ferredxn"/>
</dbReference>
<keyword evidence="6" id="KW-0411">Iron-sulfur</keyword>
<evidence type="ECO:0000256" key="3">
    <source>
        <dbReference type="ARBA" id="ARBA00022723"/>
    </source>
</evidence>
<evidence type="ECO:0000259" key="7">
    <source>
        <dbReference type="PROSITE" id="PS51379"/>
    </source>
</evidence>
<feature type="domain" description="4Fe-4S ferredoxin-type" evidence="7">
    <location>
        <begin position="63"/>
        <end position="93"/>
    </location>
</feature>
<dbReference type="Proteomes" id="UP000192418">
    <property type="component" value="Unassembled WGS sequence"/>
</dbReference>
<dbReference type="InterPro" id="IPR017900">
    <property type="entry name" value="4Fe4S_Fe_S_CS"/>
</dbReference>